<name>A0A443PW30_9MAGN</name>
<proteinExistence type="predicted"/>
<evidence type="ECO:0000256" key="1">
    <source>
        <dbReference type="SAM" id="MobiDB-lite"/>
    </source>
</evidence>
<protein>
    <submittedName>
        <fullName evidence="2">Uncharacterized protein</fullName>
    </submittedName>
</protein>
<evidence type="ECO:0000313" key="3">
    <source>
        <dbReference type="Proteomes" id="UP000283530"/>
    </source>
</evidence>
<keyword evidence="3" id="KW-1185">Reference proteome</keyword>
<dbReference type="AlphaFoldDB" id="A0A443PW30"/>
<reference evidence="2 3" key="1">
    <citation type="journal article" date="2019" name="Nat. Plants">
        <title>Stout camphor tree genome fills gaps in understanding of flowering plant genome evolution.</title>
        <authorList>
            <person name="Chaw S.M."/>
            <person name="Liu Y.C."/>
            <person name="Wu Y.W."/>
            <person name="Wang H.Y."/>
            <person name="Lin C.I."/>
            <person name="Wu C.S."/>
            <person name="Ke H.M."/>
            <person name="Chang L.Y."/>
            <person name="Hsu C.Y."/>
            <person name="Yang H.T."/>
            <person name="Sudianto E."/>
            <person name="Hsu M.H."/>
            <person name="Wu K.P."/>
            <person name="Wang L.N."/>
            <person name="Leebens-Mack J.H."/>
            <person name="Tsai I.J."/>
        </authorList>
    </citation>
    <scope>NUCLEOTIDE SEQUENCE [LARGE SCALE GENOMIC DNA]</scope>
    <source>
        <strain evidence="3">cv. Chaw 1501</strain>
        <tissue evidence="2">Young leaves</tissue>
    </source>
</reference>
<gene>
    <name evidence="2" type="ORF">CKAN_02429400</name>
</gene>
<organism evidence="2 3">
    <name type="scientific">Cinnamomum micranthum f. kanehirae</name>
    <dbReference type="NCBI Taxonomy" id="337451"/>
    <lineage>
        <taxon>Eukaryota</taxon>
        <taxon>Viridiplantae</taxon>
        <taxon>Streptophyta</taxon>
        <taxon>Embryophyta</taxon>
        <taxon>Tracheophyta</taxon>
        <taxon>Spermatophyta</taxon>
        <taxon>Magnoliopsida</taxon>
        <taxon>Magnoliidae</taxon>
        <taxon>Laurales</taxon>
        <taxon>Lauraceae</taxon>
        <taxon>Cinnamomum</taxon>
    </lineage>
</organism>
<feature type="region of interest" description="Disordered" evidence="1">
    <location>
        <begin position="21"/>
        <end position="40"/>
    </location>
</feature>
<dbReference type="Proteomes" id="UP000283530">
    <property type="component" value="Unassembled WGS sequence"/>
</dbReference>
<accession>A0A443PW30</accession>
<dbReference type="EMBL" id="QPKB01000011">
    <property type="protein sequence ID" value="RWR94975.1"/>
    <property type="molecule type" value="Genomic_DNA"/>
</dbReference>
<sequence>MNPKPGPYAYDSVIIHSRSFPPLSLSDRTRKSHTHPHPLQNRPRLLAATLLLHHRRPKTMVPFGGDTAICFCTVGFVN</sequence>
<evidence type="ECO:0000313" key="2">
    <source>
        <dbReference type="EMBL" id="RWR94975.1"/>
    </source>
</evidence>
<comment type="caution">
    <text evidence="2">The sequence shown here is derived from an EMBL/GenBank/DDBJ whole genome shotgun (WGS) entry which is preliminary data.</text>
</comment>